<keyword evidence="2" id="KW-1185">Reference proteome</keyword>
<gene>
    <name evidence="1" type="ORF">CCAP1982_LOCUS11868</name>
</gene>
<feature type="non-terminal residue" evidence="1">
    <location>
        <position position="1"/>
    </location>
</feature>
<organism evidence="1 2">
    <name type="scientific">Ceratitis capitata</name>
    <name type="common">Mediterranean fruit fly</name>
    <name type="synonym">Tephritis capitata</name>
    <dbReference type="NCBI Taxonomy" id="7213"/>
    <lineage>
        <taxon>Eukaryota</taxon>
        <taxon>Metazoa</taxon>
        <taxon>Ecdysozoa</taxon>
        <taxon>Arthropoda</taxon>
        <taxon>Hexapoda</taxon>
        <taxon>Insecta</taxon>
        <taxon>Pterygota</taxon>
        <taxon>Neoptera</taxon>
        <taxon>Endopterygota</taxon>
        <taxon>Diptera</taxon>
        <taxon>Brachycera</taxon>
        <taxon>Muscomorpha</taxon>
        <taxon>Tephritoidea</taxon>
        <taxon>Tephritidae</taxon>
        <taxon>Ceratitis</taxon>
        <taxon>Ceratitis</taxon>
    </lineage>
</organism>
<sequence length="110" mass="12390">NNITTMTPSRPPDIRAATTHSISDTDWNCDFDWNCVFRLRLRLIVSLPLSANWIDTDDNEAEADASADAVAVANADDDEYQVNPFMTLKRYNKYDSPPLMPPSPIIRCSL</sequence>
<reference evidence="1" key="1">
    <citation type="submission" date="2020-11" db="EMBL/GenBank/DDBJ databases">
        <authorList>
            <person name="Whitehead M."/>
        </authorList>
    </citation>
    <scope>NUCLEOTIDE SEQUENCE</scope>
    <source>
        <strain evidence="1">EGII</strain>
    </source>
</reference>
<proteinExistence type="predicted"/>
<dbReference type="EMBL" id="CAJHJT010000034">
    <property type="protein sequence ID" value="CAD7003412.1"/>
    <property type="molecule type" value="Genomic_DNA"/>
</dbReference>
<comment type="caution">
    <text evidence="1">The sequence shown here is derived from an EMBL/GenBank/DDBJ whole genome shotgun (WGS) entry which is preliminary data.</text>
</comment>
<accession>A0A811UW23</accession>
<dbReference type="Proteomes" id="UP000606786">
    <property type="component" value="Unassembled WGS sequence"/>
</dbReference>
<evidence type="ECO:0000313" key="2">
    <source>
        <dbReference type="Proteomes" id="UP000606786"/>
    </source>
</evidence>
<name>A0A811UW23_CERCA</name>
<evidence type="ECO:0000313" key="1">
    <source>
        <dbReference type="EMBL" id="CAD7003412.1"/>
    </source>
</evidence>
<protein>
    <submittedName>
        <fullName evidence="1">(Mediterranean fruit fly) hypothetical protein</fullName>
    </submittedName>
</protein>
<dbReference type="AlphaFoldDB" id="A0A811UW23"/>